<protein>
    <submittedName>
        <fullName evidence="2">Uncharacterized protein</fullName>
    </submittedName>
</protein>
<dbReference type="WBParaSite" id="nRc.2.0.1.t24028-RA">
    <property type="protein sequence ID" value="nRc.2.0.1.t24028-RA"/>
    <property type="gene ID" value="nRc.2.0.1.g24028"/>
</dbReference>
<accession>A0A915JC03</accession>
<reference evidence="2" key="1">
    <citation type="submission" date="2022-11" db="UniProtKB">
        <authorList>
            <consortium name="WormBaseParasite"/>
        </authorList>
    </citation>
    <scope>IDENTIFICATION</scope>
</reference>
<sequence length="83" mass="9071">LQASLPILQVFWQSWDEYFRAVQAGRSSSEFRIAPFAHRVAPSGGTGAIIPTVPVAAHDTSLAPLSQQHLIDTLSVQLIIRSF</sequence>
<proteinExistence type="predicted"/>
<dbReference type="Proteomes" id="UP000887565">
    <property type="component" value="Unplaced"/>
</dbReference>
<evidence type="ECO:0000313" key="1">
    <source>
        <dbReference type="Proteomes" id="UP000887565"/>
    </source>
</evidence>
<keyword evidence="1" id="KW-1185">Reference proteome</keyword>
<evidence type="ECO:0000313" key="2">
    <source>
        <dbReference type="WBParaSite" id="nRc.2.0.1.t24028-RA"/>
    </source>
</evidence>
<organism evidence="1 2">
    <name type="scientific">Romanomermis culicivorax</name>
    <name type="common">Nematode worm</name>
    <dbReference type="NCBI Taxonomy" id="13658"/>
    <lineage>
        <taxon>Eukaryota</taxon>
        <taxon>Metazoa</taxon>
        <taxon>Ecdysozoa</taxon>
        <taxon>Nematoda</taxon>
        <taxon>Enoplea</taxon>
        <taxon>Dorylaimia</taxon>
        <taxon>Mermithida</taxon>
        <taxon>Mermithoidea</taxon>
        <taxon>Mermithidae</taxon>
        <taxon>Romanomermis</taxon>
    </lineage>
</organism>
<name>A0A915JC03_ROMCU</name>
<dbReference type="AlphaFoldDB" id="A0A915JC03"/>